<reference evidence="1 2" key="1">
    <citation type="submission" date="2021-07" db="EMBL/GenBank/DDBJ databases">
        <authorList>
            <consortium name="Genoscope - CEA"/>
            <person name="William W."/>
        </authorList>
    </citation>
    <scope>NUCLEOTIDE SEQUENCE [LARGE SCALE GENOMIC DNA]</scope>
</reference>
<protein>
    <submittedName>
        <fullName evidence="1">Uncharacterized protein</fullName>
    </submittedName>
</protein>
<dbReference type="Proteomes" id="UP000694005">
    <property type="component" value="Chromosome A06"/>
</dbReference>
<accession>A0A8D9DAI6</accession>
<dbReference type="AlphaFoldDB" id="A0A8D9DAI6"/>
<dbReference type="EMBL" id="LS974622">
    <property type="protein sequence ID" value="CAG7870402.1"/>
    <property type="molecule type" value="Genomic_DNA"/>
</dbReference>
<gene>
    <name evidence="1" type="ORF">BRAPAZ1V2_A06P26410.2</name>
</gene>
<dbReference type="Gramene" id="A06p26410.2_BraZ1">
    <property type="protein sequence ID" value="A06p26410.2_BraZ1.CDS"/>
    <property type="gene ID" value="A06g26410.2_BraZ1"/>
</dbReference>
<organism evidence="1 2">
    <name type="scientific">Brassica campestris</name>
    <name type="common">Field mustard</name>
    <dbReference type="NCBI Taxonomy" id="3711"/>
    <lineage>
        <taxon>Eukaryota</taxon>
        <taxon>Viridiplantae</taxon>
        <taxon>Streptophyta</taxon>
        <taxon>Embryophyta</taxon>
        <taxon>Tracheophyta</taxon>
        <taxon>Spermatophyta</taxon>
        <taxon>Magnoliopsida</taxon>
        <taxon>eudicotyledons</taxon>
        <taxon>Gunneridae</taxon>
        <taxon>Pentapetalae</taxon>
        <taxon>rosids</taxon>
        <taxon>malvids</taxon>
        <taxon>Brassicales</taxon>
        <taxon>Brassicaceae</taxon>
        <taxon>Brassiceae</taxon>
        <taxon>Brassica</taxon>
    </lineage>
</organism>
<evidence type="ECO:0000313" key="1">
    <source>
        <dbReference type="EMBL" id="CAG7870402.1"/>
    </source>
</evidence>
<evidence type="ECO:0000313" key="2">
    <source>
        <dbReference type="Proteomes" id="UP000694005"/>
    </source>
</evidence>
<sequence>MCVVTDTDRHTRTAMDVLCVLADTHGRPAYQNEDQNVRNNATEVQSIDQAEKTARALYRLDPHRSDWSFRITHDQMAKLTVQKFDFPVLFVMLSPSVKSEVKLIEWNPNPTTVSLS</sequence>
<proteinExistence type="predicted"/>
<name>A0A8D9DAI6_BRACM</name>